<dbReference type="Proteomes" id="UP000034069">
    <property type="component" value="Unassembled WGS sequence"/>
</dbReference>
<evidence type="ECO:0000313" key="2">
    <source>
        <dbReference type="Proteomes" id="UP000034069"/>
    </source>
</evidence>
<accession>A0A0G1IXA1</accession>
<dbReference type="AlphaFoldDB" id="A0A0G1IXA1"/>
<reference evidence="1 2" key="1">
    <citation type="journal article" date="2015" name="Nature">
        <title>rRNA introns, odd ribosomes, and small enigmatic genomes across a large radiation of phyla.</title>
        <authorList>
            <person name="Brown C.T."/>
            <person name="Hug L.A."/>
            <person name="Thomas B.C."/>
            <person name="Sharon I."/>
            <person name="Castelle C.J."/>
            <person name="Singh A."/>
            <person name="Wilkins M.J."/>
            <person name="Williams K.H."/>
            <person name="Banfield J.F."/>
        </authorList>
    </citation>
    <scope>NUCLEOTIDE SEQUENCE [LARGE SCALE GENOMIC DNA]</scope>
</reference>
<organism evidence="1 2">
    <name type="scientific">Candidatus Collierbacteria bacterium GW2011_GWA1_44_12</name>
    <dbReference type="NCBI Taxonomy" id="1618376"/>
    <lineage>
        <taxon>Bacteria</taxon>
        <taxon>Candidatus Collieribacteriota</taxon>
    </lineage>
</organism>
<proteinExistence type="predicted"/>
<evidence type="ECO:0000313" key="1">
    <source>
        <dbReference type="EMBL" id="KKT36432.1"/>
    </source>
</evidence>
<sequence>MATFATSVPVAYALWPTSTQYLGSEIPWGADPNNSLQRLMITLKDPSLALASTMDNSVLRACASNSAAVVNKFLRDEKFTIQLTNAGSLNMLYCAAVMKLLGKFLVPGTSGYYLSKIGKKAFRLGRDSGIKHYMFRPQIGESFRIVEVPTMAGFSLLVARPTGVTGWDMLIDWSQMTFFMKEVEGNGVILPSAQIDEAKVDVKALVGMTGGEWMIQEALMAAKFGLTRKEVKFEAAFAFSAKRAVDPRHDPEPDDYVADHDLYFALVRQGHILPIAVGLIPSEELSDASDVE</sequence>
<gene>
    <name evidence="1" type="ORF">UW23_C0001G0042</name>
</gene>
<name>A0A0G1IXA1_9BACT</name>
<comment type="caution">
    <text evidence="1">The sequence shown here is derived from an EMBL/GenBank/DDBJ whole genome shotgun (WGS) entry which is preliminary data.</text>
</comment>
<protein>
    <submittedName>
        <fullName evidence="1">Uncharacterized protein</fullName>
    </submittedName>
</protein>
<dbReference type="EMBL" id="LCHN01000001">
    <property type="protein sequence ID" value="KKT36432.1"/>
    <property type="molecule type" value="Genomic_DNA"/>
</dbReference>